<keyword evidence="2" id="KW-1185">Reference proteome</keyword>
<dbReference type="AlphaFoldDB" id="A0A848FGQ8"/>
<organism evidence="1 2">
    <name type="scientific">Azohydromonas caseinilytica</name>
    <dbReference type="NCBI Taxonomy" id="2728836"/>
    <lineage>
        <taxon>Bacteria</taxon>
        <taxon>Pseudomonadati</taxon>
        <taxon>Pseudomonadota</taxon>
        <taxon>Betaproteobacteria</taxon>
        <taxon>Burkholderiales</taxon>
        <taxon>Sphaerotilaceae</taxon>
        <taxon>Azohydromonas</taxon>
    </lineage>
</organism>
<dbReference type="EMBL" id="JABBFW010000014">
    <property type="protein sequence ID" value="NML17041.1"/>
    <property type="molecule type" value="Genomic_DNA"/>
</dbReference>
<proteinExistence type="predicted"/>
<gene>
    <name evidence="1" type="ORF">HHL10_18835</name>
</gene>
<dbReference type="Proteomes" id="UP000574067">
    <property type="component" value="Unassembled WGS sequence"/>
</dbReference>
<dbReference type="RefSeq" id="WP_169161938.1">
    <property type="nucleotide sequence ID" value="NZ_JABBFW010000014.1"/>
</dbReference>
<reference evidence="1 2" key="1">
    <citation type="submission" date="2020-04" db="EMBL/GenBank/DDBJ databases">
        <title>Azohydromonas sp. isolated from soil.</title>
        <authorList>
            <person name="Dahal R.H."/>
        </authorList>
    </citation>
    <scope>NUCLEOTIDE SEQUENCE [LARGE SCALE GENOMIC DNA]</scope>
    <source>
        <strain evidence="1 2">G-1-1-14</strain>
    </source>
</reference>
<evidence type="ECO:0000313" key="1">
    <source>
        <dbReference type="EMBL" id="NML17041.1"/>
    </source>
</evidence>
<name>A0A848FGQ8_9BURK</name>
<evidence type="ECO:0000313" key="2">
    <source>
        <dbReference type="Proteomes" id="UP000574067"/>
    </source>
</evidence>
<sequence length="242" mass="26399">MDSFTARLLARSSLSATTALNTLSTNGGGGAAMAGHVRASSSSTSAGVKLCGSEWKTAPQDQLLMGVSRAPTGGRRTRCGCRRWPRVPHVNQGESLIQIAAPHQSLRIVKLIGYDCGRADLRRSHKAPASDRNFDYLHLLQLIGWHRQDCVRAIVQVLGPAMVPIKSACLMCPASKVWELWWLAGKHPELLEQALQLERRALTGKHSRFDEVEFGATWDDLVRNADSFPSSNTTVGLGRSFA</sequence>
<protein>
    <submittedName>
        <fullName evidence="1">Uncharacterized protein</fullName>
    </submittedName>
</protein>
<accession>A0A848FGQ8</accession>
<comment type="caution">
    <text evidence="1">The sequence shown here is derived from an EMBL/GenBank/DDBJ whole genome shotgun (WGS) entry which is preliminary data.</text>
</comment>